<reference evidence="2 3" key="1">
    <citation type="submission" date="2019-10" db="EMBL/GenBank/DDBJ databases">
        <authorList>
            <person name="Palmer J.M."/>
        </authorList>
    </citation>
    <scope>NUCLEOTIDE SEQUENCE [LARGE SCALE GENOMIC DNA]</scope>
    <source>
        <strain evidence="2 3">TWF718</strain>
    </source>
</reference>
<proteinExistence type="predicted"/>
<feature type="region of interest" description="Disordered" evidence="1">
    <location>
        <begin position="28"/>
        <end position="52"/>
    </location>
</feature>
<protein>
    <submittedName>
        <fullName evidence="2">Uncharacterized protein</fullName>
    </submittedName>
</protein>
<evidence type="ECO:0000256" key="1">
    <source>
        <dbReference type="SAM" id="MobiDB-lite"/>
    </source>
</evidence>
<keyword evidence="3" id="KW-1185">Reference proteome</keyword>
<evidence type="ECO:0000313" key="2">
    <source>
        <dbReference type="EMBL" id="KAK6342301.1"/>
    </source>
</evidence>
<accession>A0AAN8MNN0</accession>
<dbReference type="Proteomes" id="UP001313282">
    <property type="component" value="Unassembled WGS sequence"/>
</dbReference>
<gene>
    <name evidence="2" type="ORF">TWF718_007704</name>
</gene>
<organism evidence="2 3">
    <name type="scientific">Orbilia javanica</name>
    <dbReference type="NCBI Taxonomy" id="47235"/>
    <lineage>
        <taxon>Eukaryota</taxon>
        <taxon>Fungi</taxon>
        <taxon>Dikarya</taxon>
        <taxon>Ascomycota</taxon>
        <taxon>Pezizomycotina</taxon>
        <taxon>Orbiliomycetes</taxon>
        <taxon>Orbiliales</taxon>
        <taxon>Orbiliaceae</taxon>
        <taxon>Orbilia</taxon>
    </lineage>
</organism>
<name>A0AAN8MNN0_9PEZI</name>
<dbReference type="EMBL" id="JAVHNR010000005">
    <property type="protein sequence ID" value="KAK6342301.1"/>
    <property type="molecule type" value="Genomic_DNA"/>
</dbReference>
<evidence type="ECO:0000313" key="3">
    <source>
        <dbReference type="Proteomes" id="UP001313282"/>
    </source>
</evidence>
<dbReference type="AlphaFoldDB" id="A0AAN8MNN0"/>
<sequence>MGFSIKPPEPKMADNKIRKFNIVKDMKQSVSTSKNVPQLPPGLPGDRPARKEWTPKESTIAAVKKTWLNGKYDPKKVVDLWAAIMKFCADKKPLTGARPMELLGRCEQMVPAAPAIPVGSS</sequence>
<comment type="caution">
    <text evidence="2">The sequence shown here is derived from an EMBL/GenBank/DDBJ whole genome shotgun (WGS) entry which is preliminary data.</text>
</comment>